<dbReference type="PANTHER" id="PTHR41523">
    <property type="entry name" value="TWO-COMPONENT SYSTEM SENSOR PROTEIN"/>
    <property type="match status" value="1"/>
</dbReference>
<organism evidence="12 13">
    <name type="scientific">Mucilaginibacter gossypii</name>
    <dbReference type="NCBI Taxonomy" id="551996"/>
    <lineage>
        <taxon>Bacteria</taxon>
        <taxon>Pseudomonadati</taxon>
        <taxon>Bacteroidota</taxon>
        <taxon>Sphingobacteriia</taxon>
        <taxon>Sphingobacteriales</taxon>
        <taxon>Sphingobacteriaceae</taxon>
        <taxon>Mucilaginibacter</taxon>
    </lineage>
</organism>
<evidence type="ECO:0000259" key="11">
    <source>
        <dbReference type="SMART" id="SM00387"/>
    </source>
</evidence>
<keyword evidence="4" id="KW-0808">Transferase</keyword>
<dbReference type="InterPro" id="IPR019734">
    <property type="entry name" value="TPR_rpt"/>
</dbReference>
<keyword evidence="6 12" id="KW-0418">Kinase</keyword>
<evidence type="ECO:0000256" key="9">
    <source>
        <dbReference type="SAM" id="Phobius"/>
    </source>
</evidence>
<evidence type="ECO:0000256" key="7">
    <source>
        <dbReference type="ARBA" id="ARBA00022840"/>
    </source>
</evidence>
<sequence length="735" mass="84099">MAARSKNTILKFLFFAGMLLAIVSPCFSQQNNLLKKLHDSKPDTAQLKILHELGNYYLKKQYQKKKSDLDSAKYFFTKELELSNALNDTSRYGKYESLGKLGEVSFAKGNKDQADAYFVKIINHYQDIHDLYNQAGILQRFGEKETDASEKIEILKKALEIFQKLKMPARIIDVNLEIAGGYVSLNKLDTAQQICKKVVSQYKNANDLQLDQVYRLLASVNRYQGNLNQSLFYILKSVKISESKGKASESTYGELAQIYQDLGETEKSIYYYKKTIELREKGNNVPQEYIFRTAGFVVQGLIKLKQPREALNYIEYIERRHPHDSKFMAAVIEQIKANCYEALNEPTMAEKNYLAMMRDYNEGGINTEIIELAKYDIARFYIHQKKYTKAAYFSKGGITINSIPRARDFELLFFQIDSALRNFPSAINHFKRYKALSDSIFNEATSKQIAELQIKYETDQKEKDIKLLTKSNQIKDNIARQANTSRNVALGGSAAVVLFMVLFYYNYRLKQKTNNEIREKNDALNQLVKDKEWLIKEIHHRVKNNLQIVIGLLQRQSSFVDNAEALAIIQNSEHRMQSIALIHQKLYQSDDLALIDMADYIDGFVSYLKEYLDPQSRIIFLREVDAIQLDVAQAVPVGLILNEAITNSIKYAFPEDGYGTINITLTETCENSYLLIIADNGWGLKPGFNIEECHSLGMKLIKGLSKQLNGKLQIISEKGLCLKISFKTDAVLMGG</sequence>
<keyword evidence="7" id="KW-0067">ATP-binding</keyword>
<dbReference type="SMART" id="SM00387">
    <property type="entry name" value="HATPase_c"/>
    <property type="match status" value="1"/>
</dbReference>
<feature type="domain" description="Histidine kinase/HSP90-like ATPase" evidence="11">
    <location>
        <begin position="632"/>
        <end position="730"/>
    </location>
</feature>
<keyword evidence="13" id="KW-1185">Reference proteome</keyword>
<dbReference type="Proteomes" id="UP000199705">
    <property type="component" value="Unassembled WGS sequence"/>
</dbReference>
<keyword evidence="9" id="KW-0812">Transmembrane</keyword>
<keyword evidence="9" id="KW-1133">Transmembrane helix</keyword>
<dbReference type="EMBL" id="FNCG01000002">
    <property type="protein sequence ID" value="SDG18554.1"/>
    <property type="molecule type" value="Genomic_DNA"/>
</dbReference>
<evidence type="ECO:0000256" key="4">
    <source>
        <dbReference type="ARBA" id="ARBA00022679"/>
    </source>
</evidence>
<keyword evidence="10" id="KW-0732">Signal</keyword>
<keyword evidence="3" id="KW-0597">Phosphoprotein</keyword>
<feature type="chain" id="PRO_5011649345" description="histidine kinase" evidence="10">
    <location>
        <begin position="29"/>
        <end position="735"/>
    </location>
</feature>
<dbReference type="RefSeq" id="WP_091163336.1">
    <property type="nucleotide sequence ID" value="NZ_FNCG01000002.1"/>
</dbReference>
<dbReference type="Gene3D" id="3.30.565.10">
    <property type="entry name" value="Histidine kinase-like ATPase, C-terminal domain"/>
    <property type="match status" value="1"/>
</dbReference>
<accession>A0A1G7S6H8</accession>
<dbReference type="PROSITE" id="PS50005">
    <property type="entry name" value="TPR"/>
    <property type="match status" value="1"/>
</dbReference>
<protein>
    <recommendedName>
        <fullName evidence="2">histidine kinase</fullName>
        <ecNumber evidence="2">2.7.13.3</ecNumber>
    </recommendedName>
</protein>
<evidence type="ECO:0000256" key="2">
    <source>
        <dbReference type="ARBA" id="ARBA00012438"/>
    </source>
</evidence>
<dbReference type="SUPFAM" id="SSF55874">
    <property type="entry name" value="ATPase domain of HSP90 chaperone/DNA topoisomerase II/histidine kinase"/>
    <property type="match status" value="1"/>
</dbReference>
<dbReference type="EC" id="2.7.13.3" evidence="2"/>
<dbReference type="GO" id="GO:0004673">
    <property type="term" value="F:protein histidine kinase activity"/>
    <property type="evidence" value="ECO:0007669"/>
    <property type="project" value="UniProtKB-EC"/>
</dbReference>
<gene>
    <name evidence="12" type="ORF">SAMN05192573_102467</name>
</gene>
<evidence type="ECO:0000313" key="13">
    <source>
        <dbReference type="Proteomes" id="UP000199705"/>
    </source>
</evidence>
<keyword evidence="5" id="KW-0547">Nucleotide-binding</keyword>
<dbReference type="InterPro" id="IPR011990">
    <property type="entry name" value="TPR-like_helical_dom_sf"/>
</dbReference>
<name>A0A1G7S6H8_9SPHI</name>
<dbReference type="GO" id="GO:0005524">
    <property type="term" value="F:ATP binding"/>
    <property type="evidence" value="ECO:0007669"/>
    <property type="project" value="UniProtKB-KW"/>
</dbReference>
<evidence type="ECO:0000313" key="12">
    <source>
        <dbReference type="EMBL" id="SDG18554.1"/>
    </source>
</evidence>
<feature type="transmembrane region" description="Helical" evidence="9">
    <location>
        <begin position="488"/>
        <end position="507"/>
    </location>
</feature>
<evidence type="ECO:0000256" key="8">
    <source>
        <dbReference type="PROSITE-ProRule" id="PRU00339"/>
    </source>
</evidence>
<dbReference type="STRING" id="551996.SAMN05192573_102467"/>
<evidence type="ECO:0000256" key="10">
    <source>
        <dbReference type="SAM" id="SignalP"/>
    </source>
</evidence>
<dbReference type="Gene3D" id="1.25.40.10">
    <property type="entry name" value="Tetratricopeptide repeat domain"/>
    <property type="match status" value="3"/>
</dbReference>
<dbReference type="PANTHER" id="PTHR41523:SF8">
    <property type="entry name" value="ETHYLENE RESPONSE SENSOR PROTEIN"/>
    <property type="match status" value="1"/>
</dbReference>
<evidence type="ECO:0000256" key="1">
    <source>
        <dbReference type="ARBA" id="ARBA00000085"/>
    </source>
</evidence>
<dbReference type="InterPro" id="IPR036890">
    <property type="entry name" value="HATPase_C_sf"/>
</dbReference>
<dbReference type="Gene3D" id="3.30.450.20">
    <property type="entry name" value="PAS domain"/>
    <property type="match status" value="1"/>
</dbReference>
<evidence type="ECO:0000256" key="6">
    <source>
        <dbReference type="ARBA" id="ARBA00022777"/>
    </source>
</evidence>
<dbReference type="Pfam" id="PF02518">
    <property type="entry name" value="HATPase_c"/>
    <property type="match status" value="1"/>
</dbReference>
<dbReference type="SUPFAM" id="SSF48452">
    <property type="entry name" value="TPR-like"/>
    <property type="match status" value="3"/>
</dbReference>
<keyword evidence="9" id="KW-0472">Membrane</keyword>
<feature type="signal peptide" evidence="10">
    <location>
        <begin position="1"/>
        <end position="28"/>
    </location>
</feature>
<dbReference type="InterPro" id="IPR011495">
    <property type="entry name" value="Sig_transdc_His_kin_sub2_dim/P"/>
</dbReference>
<dbReference type="InterPro" id="IPR003594">
    <property type="entry name" value="HATPase_dom"/>
</dbReference>
<evidence type="ECO:0000256" key="3">
    <source>
        <dbReference type="ARBA" id="ARBA00022553"/>
    </source>
</evidence>
<feature type="repeat" description="TPR" evidence="8">
    <location>
        <begin position="249"/>
        <end position="282"/>
    </location>
</feature>
<evidence type="ECO:0000256" key="5">
    <source>
        <dbReference type="ARBA" id="ARBA00022741"/>
    </source>
</evidence>
<dbReference type="SMART" id="SM00028">
    <property type="entry name" value="TPR"/>
    <property type="match status" value="3"/>
</dbReference>
<dbReference type="Pfam" id="PF07568">
    <property type="entry name" value="HisKA_2"/>
    <property type="match status" value="1"/>
</dbReference>
<keyword evidence="8" id="KW-0802">TPR repeat</keyword>
<proteinExistence type="predicted"/>
<dbReference type="AlphaFoldDB" id="A0A1G7S6H8"/>
<comment type="catalytic activity">
    <reaction evidence="1">
        <text>ATP + protein L-histidine = ADP + protein N-phospho-L-histidine.</text>
        <dbReference type="EC" id="2.7.13.3"/>
    </reaction>
</comment>
<reference evidence="13" key="1">
    <citation type="submission" date="2016-10" db="EMBL/GenBank/DDBJ databases">
        <authorList>
            <person name="Varghese N."/>
            <person name="Submissions S."/>
        </authorList>
    </citation>
    <scope>NUCLEOTIDE SEQUENCE [LARGE SCALE GENOMIC DNA]</scope>
    <source>
        <strain evidence="13">Gh-67</strain>
    </source>
</reference>